<reference evidence="1" key="1">
    <citation type="submission" date="2022-08" db="EMBL/GenBank/DDBJ databases">
        <authorList>
            <person name="Kallberg Y."/>
            <person name="Tangrot J."/>
            <person name="Rosling A."/>
        </authorList>
    </citation>
    <scope>NUCLEOTIDE SEQUENCE</scope>
    <source>
        <strain evidence="1">Wild A</strain>
    </source>
</reference>
<protein>
    <submittedName>
        <fullName evidence="1">10723_t:CDS:1</fullName>
    </submittedName>
</protein>
<dbReference type="EMBL" id="CAMKVN010019475">
    <property type="protein sequence ID" value="CAI2198746.1"/>
    <property type="molecule type" value="Genomic_DNA"/>
</dbReference>
<feature type="non-terminal residue" evidence="1">
    <location>
        <position position="57"/>
    </location>
</feature>
<evidence type="ECO:0000313" key="1">
    <source>
        <dbReference type="EMBL" id="CAI2198746.1"/>
    </source>
</evidence>
<name>A0A9W4X6L9_9GLOM</name>
<gene>
    <name evidence="1" type="ORF">FWILDA_LOCUS18726</name>
</gene>
<organism evidence="1 2">
    <name type="scientific">Funneliformis geosporum</name>
    <dbReference type="NCBI Taxonomy" id="1117311"/>
    <lineage>
        <taxon>Eukaryota</taxon>
        <taxon>Fungi</taxon>
        <taxon>Fungi incertae sedis</taxon>
        <taxon>Mucoromycota</taxon>
        <taxon>Glomeromycotina</taxon>
        <taxon>Glomeromycetes</taxon>
        <taxon>Glomerales</taxon>
        <taxon>Glomeraceae</taxon>
        <taxon>Funneliformis</taxon>
    </lineage>
</organism>
<dbReference type="AlphaFoldDB" id="A0A9W4X6L9"/>
<proteinExistence type="predicted"/>
<sequence length="57" mass="6882">MALIAPVVASFKWTIEAARELIRLRRENHDYFEGFTTSPSQCRRKWYSLKYVYKILK</sequence>
<comment type="caution">
    <text evidence="1">The sequence shown here is derived from an EMBL/GenBank/DDBJ whole genome shotgun (WGS) entry which is preliminary data.</text>
</comment>
<keyword evidence="2" id="KW-1185">Reference proteome</keyword>
<accession>A0A9W4X6L9</accession>
<evidence type="ECO:0000313" key="2">
    <source>
        <dbReference type="Proteomes" id="UP001153678"/>
    </source>
</evidence>
<dbReference type="Proteomes" id="UP001153678">
    <property type="component" value="Unassembled WGS sequence"/>
</dbReference>